<name>A0ACC1JNF4_9FUNG</name>
<organism evidence="1 2">
    <name type="scientific">Coemansia nantahalensis</name>
    <dbReference type="NCBI Taxonomy" id="2789366"/>
    <lineage>
        <taxon>Eukaryota</taxon>
        <taxon>Fungi</taxon>
        <taxon>Fungi incertae sedis</taxon>
        <taxon>Zoopagomycota</taxon>
        <taxon>Kickxellomycotina</taxon>
        <taxon>Kickxellomycetes</taxon>
        <taxon>Kickxellales</taxon>
        <taxon>Kickxellaceae</taxon>
        <taxon>Coemansia</taxon>
    </lineage>
</organism>
<feature type="non-terminal residue" evidence="1">
    <location>
        <position position="163"/>
    </location>
</feature>
<accession>A0ACC1JNF4</accession>
<dbReference type="Proteomes" id="UP001140234">
    <property type="component" value="Unassembled WGS sequence"/>
</dbReference>
<dbReference type="EMBL" id="JANBUJ010002516">
    <property type="protein sequence ID" value="KAJ2764015.1"/>
    <property type="molecule type" value="Genomic_DNA"/>
</dbReference>
<evidence type="ECO:0000313" key="2">
    <source>
        <dbReference type="Proteomes" id="UP001140234"/>
    </source>
</evidence>
<reference evidence="1" key="1">
    <citation type="submission" date="2022-07" db="EMBL/GenBank/DDBJ databases">
        <title>Phylogenomic reconstructions and comparative analyses of Kickxellomycotina fungi.</title>
        <authorList>
            <person name="Reynolds N.K."/>
            <person name="Stajich J.E."/>
            <person name="Barry K."/>
            <person name="Grigoriev I.V."/>
            <person name="Crous P."/>
            <person name="Smith M.E."/>
        </authorList>
    </citation>
    <scope>NUCLEOTIDE SEQUENCE</scope>
    <source>
        <strain evidence="1">CBS 109366</strain>
    </source>
</reference>
<sequence length="163" mass="17188">MGPGLLLLLAAALAACAGVNGNTEIRHFRPGPDASAYQSTRVQQKIAALLPNHTVLAAPYTSSGIESIYAAESTTASSDAKTRWFRLQGLNPEHSYELRISYAATTPSDFDITLYSVAELLTAHGVEPGGELGPQGETSAVVDMYAKVTALYAGYSHIAGMEN</sequence>
<evidence type="ECO:0000313" key="1">
    <source>
        <dbReference type="EMBL" id="KAJ2764015.1"/>
    </source>
</evidence>
<protein>
    <submittedName>
        <fullName evidence="1">Uncharacterized protein</fullName>
    </submittedName>
</protein>
<keyword evidence="2" id="KW-1185">Reference proteome</keyword>
<gene>
    <name evidence="1" type="ORF">IWQ57_005339</name>
</gene>
<comment type="caution">
    <text evidence="1">The sequence shown here is derived from an EMBL/GenBank/DDBJ whole genome shotgun (WGS) entry which is preliminary data.</text>
</comment>
<proteinExistence type="predicted"/>